<dbReference type="OrthoDB" id="8536235at2"/>
<proteinExistence type="predicted"/>
<feature type="domain" description="YbaK/aminoacyl-tRNA synthetase-associated" evidence="1">
    <location>
        <begin position="25"/>
        <end position="144"/>
    </location>
</feature>
<dbReference type="SUPFAM" id="SSF55826">
    <property type="entry name" value="YbaK/ProRS associated domain"/>
    <property type="match status" value="1"/>
</dbReference>
<dbReference type="InterPro" id="IPR007214">
    <property type="entry name" value="YbaK/aa-tRNA-synth-assoc-dom"/>
</dbReference>
<keyword evidence="3" id="KW-1185">Reference proteome</keyword>
<evidence type="ECO:0000259" key="1">
    <source>
        <dbReference type="Pfam" id="PF04073"/>
    </source>
</evidence>
<dbReference type="CDD" id="cd04333">
    <property type="entry name" value="ProX_deacylase"/>
    <property type="match status" value="1"/>
</dbReference>
<dbReference type="Pfam" id="PF04073">
    <property type="entry name" value="tRNA_edit"/>
    <property type="match status" value="1"/>
</dbReference>
<reference evidence="2 3" key="1">
    <citation type="submission" date="2017-09" db="EMBL/GenBank/DDBJ databases">
        <title>Bacterial strain isolated from the female urinary microbiota.</title>
        <authorList>
            <person name="Thomas-White K."/>
            <person name="Kumar N."/>
            <person name="Forster S."/>
            <person name="Putonti C."/>
            <person name="Lawley T."/>
            <person name="Wolfe A.J."/>
        </authorList>
    </citation>
    <scope>NUCLEOTIDE SEQUENCE [LARGE SCALE GENOMIC DNA]</scope>
    <source>
        <strain evidence="2 3">UMB0680</strain>
    </source>
</reference>
<dbReference type="PANTHER" id="PTHR30411:SF1">
    <property type="entry name" value="CYTOPLASMIC PROTEIN"/>
    <property type="match status" value="1"/>
</dbReference>
<dbReference type="AlphaFoldDB" id="A0A2N6PIN5"/>
<gene>
    <name evidence="2" type="ORF">CJ198_04225</name>
</gene>
<organism evidence="2 3">
    <name type="scientific">Brevibacterium luteolum</name>
    <dbReference type="NCBI Taxonomy" id="199591"/>
    <lineage>
        <taxon>Bacteria</taxon>
        <taxon>Bacillati</taxon>
        <taxon>Actinomycetota</taxon>
        <taxon>Actinomycetes</taxon>
        <taxon>Micrococcales</taxon>
        <taxon>Brevibacteriaceae</taxon>
        <taxon>Brevibacterium</taxon>
    </lineage>
</organism>
<dbReference type="RefSeq" id="WP_102161122.1">
    <property type="nucleotide sequence ID" value="NZ_JALXLX010000022.1"/>
</dbReference>
<accession>A0A2N6PIN5</accession>
<dbReference type="EMBL" id="PNFZ01000002">
    <property type="protein sequence ID" value="PMB98548.1"/>
    <property type="molecule type" value="Genomic_DNA"/>
</dbReference>
<sequence length="155" mass="16014">MHARNAAVARDLATAGIDAEITLLTEQTNTAKAAAAYLGVEVGAIANSLIFDADGEAVLIMTSGRHRVDTDHVAGIVGAEKLGRASADLVKAATGQVIGGVAPCGHPAPVRTYIDVALRDYPELWAAGGTADSMMPMTYDQLITLTNGQEISVEP</sequence>
<dbReference type="PANTHER" id="PTHR30411">
    <property type="entry name" value="CYTOPLASMIC PROTEIN"/>
    <property type="match status" value="1"/>
</dbReference>
<protein>
    <submittedName>
        <fullName evidence="2">Aminoacyl-tRNA deacylase</fullName>
    </submittedName>
</protein>
<name>A0A2N6PIN5_9MICO</name>
<dbReference type="Proteomes" id="UP000235703">
    <property type="component" value="Unassembled WGS sequence"/>
</dbReference>
<dbReference type="Gene3D" id="3.90.960.10">
    <property type="entry name" value="YbaK/aminoacyl-tRNA synthetase-associated domain"/>
    <property type="match status" value="1"/>
</dbReference>
<dbReference type="InterPro" id="IPR036754">
    <property type="entry name" value="YbaK/aa-tRNA-synt-asso_dom_sf"/>
</dbReference>
<dbReference type="GO" id="GO:0002161">
    <property type="term" value="F:aminoacyl-tRNA deacylase activity"/>
    <property type="evidence" value="ECO:0007669"/>
    <property type="project" value="InterPro"/>
</dbReference>
<evidence type="ECO:0000313" key="2">
    <source>
        <dbReference type="EMBL" id="PMB98548.1"/>
    </source>
</evidence>
<evidence type="ECO:0000313" key="3">
    <source>
        <dbReference type="Proteomes" id="UP000235703"/>
    </source>
</evidence>
<comment type="caution">
    <text evidence="2">The sequence shown here is derived from an EMBL/GenBank/DDBJ whole genome shotgun (WGS) entry which is preliminary data.</text>
</comment>